<keyword evidence="7" id="KW-1185">Reference proteome</keyword>
<evidence type="ECO:0000313" key="7">
    <source>
        <dbReference type="Proteomes" id="UP001205311"/>
    </source>
</evidence>
<dbReference type="Pfam" id="PF00561">
    <property type="entry name" value="Abhydrolase_1"/>
    <property type="match status" value="1"/>
</dbReference>
<dbReference type="Proteomes" id="UP001205311">
    <property type="component" value="Unassembled WGS sequence"/>
</dbReference>
<evidence type="ECO:0000313" key="6">
    <source>
        <dbReference type="EMBL" id="MCP2260519.1"/>
    </source>
</evidence>
<accession>A0ABT1HYC3</accession>
<dbReference type="InterPro" id="IPR029058">
    <property type="entry name" value="AB_hydrolase_fold"/>
</dbReference>
<evidence type="ECO:0000259" key="5">
    <source>
        <dbReference type="Pfam" id="PF08386"/>
    </source>
</evidence>
<comment type="caution">
    <text evidence="6">The sequence shown here is derived from an EMBL/GenBank/DDBJ whole genome shotgun (WGS) entry which is preliminary data.</text>
</comment>
<dbReference type="InterPro" id="IPR051601">
    <property type="entry name" value="Serine_prot/Carboxylest_S33"/>
</dbReference>
<dbReference type="SUPFAM" id="SSF53474">
    <property type="entry name" value="alpha/beta-Hydrolases"/>
    <property type="match status" value="1"/>
</dbReference>
<dbReference type="EMBL" id="JAMTCP010000028">
    <property type="protein sequence ID" value="MCP2260519.1"/>
    <property type="molecule type" value="Genomic_DNA"/>
</dbReference>
<feature type="chain" id="PRO_5045368195" evidence="3">
    <location>
        <begin position="28"/>
        <end position="484"/>
    </location>
</feature>
<evidence type="ECO:0000256" key="1">
    <source>
        <dbReference type="ARBA" id="ARBA00010088"/>
    </source>
</evidence>
<organism evidence="6 7">
    <name type="scientific">Streptoalloteichus tenebrarius (strain ATCC 17920 / DSM 40477 / JCM 4838 / CBS 697.72 / NBRC 16177 / NCIMB 11028 / NRRL B-12390 / A12253. 1 / ISP 5477)</name>
    <name type="common">Streptomyces tenebrarius</name>
    <dbReference type="NCBI Taxonomy" id="1933"/>
    <lineage>
        <taxon>Bacteria</taxon>
        <taxon>Bacillati</taxon>
        <taxon>Actinomycetota</taxon>
        <taxon>Actinomycetes</taxon>
        <taxon>Pseudonocardiales</taxon>
        <taxon>Pseudonocardiaceae</taxon>
        <taxon>Streptoalloteichus</taxon>
    </lineage>
</organism>
<proteinExistence type="inferred from homology"/>
<dbReference type="Gene3D" id="3.40.50.1820">
    <property type="entry name" value="alpha/beta hydrolase"/>
    <property type="match status" value="1"/>
</dbReference>
<feature type="domain" description="AB hydrolase-1" evidence="4">
    <location>
        <begin position="85"/>
        <end position="274"/>
    </location>
</feature>
<gene>
    <name evidence="6" type="ORF">LX15_004237</name>
</gene>
<dbReference type="GO" id="GO:0016787">
    <property type="term" value="F:hydrolase activity"/>
    <property type="evidence" value="ECO:0007669"/>
    <property type="project" value="UniProtKB-KW"/>
</dbReference>
<dbReference type="InterPro" id="IPR013595">
    <property type="entry name" value="Pept_S33_TAP-like_C"/>
</dbReference>
<name>A0ABT1HYC3_STRSD</name>
<evidence type="ECO:0000259" key="4">
    <source>
        <dbReference type="Pfam" id="PF00561"/>
    </source>
</evidence>
<keyword evidence="3" id="KW-0732">Signal</keyword>
<dbReference type="PANTHER" id="PTHR43248:SF25">
    <property type="entry name" value="AB HYDROLASE-1 DOMAIN-CONTAINING PROTEIN-RELATED"/>
    <property type="match status" value="1"/>
</dbReference>
<dbReference type="Pfam" id="PF08386">
    <property type="entry name" value="Abhydrolase_4"/>
    <property type="match status" value="1"/>
</dbReference>
<evidence type="ECO:0000256" key="3">
    <source>
        <dbReference type="SAM" id="SignalP"/>
    </source>
</evidence>
<reference evidence="6 7" key="1">
    <citation type="submission" date="2022-06" db="EMBL/GenBank/DDBJ databases">
        <title>Genomic Encyclopedia of Archaeal and Bacterial Type Strains, Phase II (KMG-II): from individual species to whole genera.</title>
        <authorList>
            <person name="Goeker M."/>
        </authorList>
    </citation>
    <scope>NUCLEOTIDE SEQUENCE [LARGE SCALE GENOMIC DNA]</scope>
    <source>
        <strain evidence="6 7">DSM 40477</strain>
    </source>
</reference>
<dbReference type="InterPro" id="IPR000073">
    <property type="entry name" value="AB_hydrolase_1"/>
</dbReference>
<feature type="domain" description="Peptidase S33 tripeptidyl aminopeptidase-like C-terminal" evidence="5">
    <location>
        <begin position="388"/>
        <end position="480"/>
    </location>
</feature>
<evidence type="ECO:0000256" key="2">
    <source>
        <dbReference type="ARBA" id="ARBA00022801"/>
    </source>
</evidence>
<comment type="similarity">
    <text evidence="1">Belongs to the peptidase S33 family.</text>
</comment>
<keyword evidence="2 6" id="KW-0378">Hydrolase</keyword>
<protein>
    <submittedName>
        <fullName evidence="6">Alpha/beta hydrolase fold</fullName>
    </submittedName>
</protein>
<dbReference type="PANTHER" id="PTHR43248">
    <property type="entry name" value="2-SUCCINYL-6-HYDROXY-2,4-CYCLOHEXADIENE-1-CARBOXYLATE SYNTHASE"/>
    <property type="match status" value="1"/>
</dbReference>
<sequence>MSRWRSAGPLALLLALSSVLTAPPASAAEPGGGIRWERCDGAPEQNPVRCAKVVVPTDWSTVDGSRVNLRVAMAPAARPEQRIGVLLFNPGGPGASAADLLTNPEYFAEYFPSELRDRFDIVGVDPRGVGGSQALTCSLPPDDPAVTRFPADARQAGQLMAANARLAKSCVDGSGPLVGHVDTESVARDLDHVRRLLGEERISFLGISYGTMVAQSYAELFPRRLRALALDGVVDRAHPWRQLLEDNTSAVEDGVGRFATWCAANETCALHGQDVRAVIRRVLAKADAHPVPAGDHAFDAEQITEALTGAIGGPGRFPFAAKGLREIDEGGDASALLPFSRYADSEGRALFRAISCQGVIAPANQGELVEASRRIRQLGPTLRGASESWDILSGCAGWPIPSPWRPHAWRVPQDFTRTLLVSGAHDVSTPRAWAESVHQQIPNSVLLRWEGDGHTAWLANHNPQARQATARYLIDPATPVSSMD</sequence>
<feature type="signal peptide" evidence="3">
    <location>
        <begin position="1"/>
        <end position="27"/>
    </location>
</feature>